<protein>
    <submittedName>
        <fullName evidence="2">Uncharacterized protein</fullName>
    </submittedName>
</protein>
<organism evidence="2 3">
    <name type="scientific">Suricata suricatta</name>
    <name type="common">Meerkat</name>
    <dbReference type="NCBI Taxonomy" id="37032"/>
    <lineage>
        <taxon>Eukaryota</taxon>
        <taxon>Metazoa</taxon>
        <taxon>Chordata</taxon>
        <taxon>Craniata</taxon>
        <taxon>Vertebrata</taxon>
        <taxon>Euteleostomi</taxon>
        <taxon>Mammalia</taxon>
        <taxon>Eutheria</taxon>
        <taxon>Laurasiatheria</taxon>
        <taxon>Carnivora</taxon>
        <taxon>Feliformia</taxon>
        <taxon>Herpestidae</taxon>
        <taxon>Suricata</taxon>
    </lineage>
</organism>
<reference evidence="2" key="2">
    <citation type="submission" date="2025-08" db="UniProtKB">
        <authorList>
            <consortium name="Ensembl"/>
        </authorList>
    </citation>
    <scope>IDENTIFICATION</scope>
</reference>
<dbReference type="Gene3D" id="1.20.58.190">
    <property type="entry name" value="Translin, domain 1"/>
    <property type="match status" value="1"/>
</dbReference>
<dbReference type="InterPro" id="IPR036081">
    <property type="entry name" value="Translin_sf"/>
</dbReference>
<feature type="compositionally biased region" description="Gly residues" evidence="1">
    <location>
        <begin position="1"/>
        <end position="10"/>
    </location>
</feature>
<evidence type="ECO:0000313" key="2">
    <source>
        <dbReference type="Ensembl" id="ENSSSUP00005007229.1"/>
    </source>
</evidence>
<name>A0A673TDZ5_SURSU</name>
<evidence type="ECO:0000313" key="3">
    <source>
        <dbReference type="Proteomes" id="UP000472268"/>
    </source>
</evidence>
<reference evidence="2 3" key="1">
    <citation type="submission" date="2019-05" db="EMBL/GenBank/DDBJ databases">
        <title>A Chromosome-scale Meerkat (S. suricatta) Genome Assembly.</title>
        <authorList>
            <person name="Dudchenko O."/>
            <person name="Lieberman Aiden E."/>
            <person name="Tung J."/>
            <person name="Barreiro L.B."/>
            <person name="Clutton-Brock T.H."/>
        </authorList>
    </citation>
    <scope>NUCLEOTIDE SEQUENCE [LARGE SCALE GENOMIC DNA]</scope>
</reference>
<dbReference type="GO" id="GO:0043565">
    <property type="term" value="F:sequence-specific DNA binding"/>
    <property type="evidence" value="ECO:0007669"/>
    <property type="project" value="InterPro"/>
</dbReference>
<keyword evidence="3" id="KW-1185">Reference proteome</keyword>
<proteinExistence type="predicted"/>
<dbReference type="Ensembl" id="ENSSSUT00005008347.1">
    <property type="protein sequence ID" value="ENSSSUP00005007229.1"/>
    <property type="gene ID" value="ENSSSUG00005004679.1"/>
</dbReference>
<dbReference type="OMA" id="HDRSSHN"/>
<dbReference type="PANTHER" id="PTHR10741">
    <property type="entry name" value="TRANSLIN AND TRANSLIN ASSOCIATED PROTEIN X"/>
    <property type="match status" value="1"/>
</dbReference>
<dbReference type="Proteomes" id="UP000472268">
    <property type="component" value="Chromosome 3"/>
</dbReference>
<feature type="region of interest" description="Disordered" evidence="1">
    <location>
        <begin position="1"/>
        <end position="30"/>
    </location>
</feature>
<dbReference type="InterPro" id="IPR016068">
    <property type="entry name" value="Translin_N"/>
</dbReference>
<evidence type="ECO:0000256" key="1">
    <source>
        <dbReference type="SAM" id="MobiDB-lite"/>
    </source>
</evidence>
<dbReference type="Pfam" id="PF01997">
    <property type="entry name" value="Translin"/>
    <property type="match status" value="1"/>
</dbReference>
<reference evidence="2" key="3">
    <citation type="submission" date="2025-09" db="UniProtKB">
        <authorList>
            <consortium name="Ensembl"/>
        </authorList>
    </citation>
    <scope>IDENTIFICATION</scope>
</reference>
<dbReference type="SUPFAM" id="SSF74784">
    <property type="entry name" value="Translin"/>
    <property type="match status" value="1"/>
</dbReference>
<dbReference type="AlphaFoldDB" id="A0A673TDZ5"/>
<sequence>VSSKEGSGGSGRHDRSSHNQRRKGKDVNSSAPVILPFQSFQEELVKLHEGITVKSKRTVFPLHRITSVPDMEEMLTDSEIKLDSIRQKAVQGTQELSGEDMHQLQRAVTTGLKERVDVISFKHLIRR</sequence>
<accession>A0A673TDZ5</accession>
<dbReference type="InterPro" id="IPR002848">
    <property type="entry name" value="Translin_fam"/>
</dbReference>